<evidence type="ECO:0000313" key="1">
    <source>
        <dbReference type="EMBL" id="CAL1410657.1"/>
    </source>
</evidence>
<sequence>MSRENREAGAEAFLDEDEKLDCFVGFLKTWKNETSSYHVLRRCCTVSSNNDDNGKRLLSWTVPGCLSRTWDEILLSHLLCDRNPMILILPDVDIMRIKMGNGG</sequence>
<dbReference type="EMBL" id="OZ034822">
    <property type="protein sequence ID" value="CAL1410657.1"/>
    <property type="molecule type" value="Genomic_DNA"/>
</dbReference>
<evidence type="ECO:0000313" key="2">
    <source>
        <dbReference type="Proteomes" id="UP001497516"/>
    </source>
</evidence>
<dbReference type="Proteomes" id="UP001497516">
    <property type="component" value="Chromosome 9"/>
</dbReference>
<name>A0AAV2GJQ7_9ROSI</name>
<gene>
    <name evidence="1" type="ORF">LTRI10_LOCUS50059</name>
</gene>
<organism evidence="1 2">
    <name type="scientific">Linum trigynum</name>
    <dbReference type="NCBI Taxonomy" id="586398"/>
    <lineage>
        <taxon>Eukaryota</taxon>
        <taxon>Viridiplantae</taxon>
        <taxon>Streptophyta</taxon>
        <taxon>Embryophyta</taxon>
        <taxon>Tracheophyta</taxon>
        <taxon>Spermatophyta</taxon>
        <taxon>Magnoliopsida</taxon>
        <taxon>eudicotyledons</taxon>
        <taxon>Gunneridae</taxon>
        <taxon>Pentapetalae</taxon>
        <taxon>rosids</taxon>
        <taxon>fabids</taxon>
        <taxon>Malpighiales</taxon>
        <taxon>Linaceae</taxon>
        <taxon>Linum</taxon>
    </lineage>
</organism>
<keyword evidence="2" id="KW-1185">Reference proteome</keyword>
<reference evidence="1 2" key="1">
    <citation type="submission" date="2024-04" db="EMBL/GenBank/DDBJ databases">
        <authorList>
            <person name="Fracassetti M."/>
        </authorList>
    </citation>
    <scope>NUCLEOTIDE SEQUENCE [LARGE SCALE GENOMIC DNA]</scope>
</reference>
<accession>A0AAV2GJQ7</accession>
<protein>
    <submittedName>
        <fullName evidence="1">Uncharacterized protein</fullName>
    </submittedName>
</protein>
<dbReference type="AlphaFoldDB" id="A0AAV2GJQ7"/>
<proteinExistence type="predicted"/>